<evidence type="ECO:0000259" key="1">
    <source>
        <dbReference type="Pfam" id="PF13175"/>
    </source>
</evidence>
<dbReference type="Proteomes" id="UP000002675">
    <property type="component" value="Chromosome I"/>
</dbReference>
<protein>
    <recommendedName>
        <fullName evidence="1">Endonuclease GajA/Old nuclease/RecF-like AAA domain-containing protein</fullName>
    </recommendedName>
</protein>
<dbReference type="InterPro" id="IPR051396">
    <property type="entry name" value="Bact_Antivir_Def_Nuclease"/>
</dbReference>
<proteinExistence type="predicted"/>
<dbReference type="EMBL" id="BA000037">
    <property type="protein sequence ID" value="BAC94534.1"/>
    <property type="molecule type" value="Genomic_DNA"/>
</dbReference>
<dbReference type="InterPro" id="IPR041685">
    <property type="entry name" value="AAA_GajA/Old/RecF-like"/>
</dbReference>
<dbReference type="AlphaFoldDB" id="Q7MKL3"/>
<evidence type="ECO:0000313" key="2">
    <source>
        <dbReference type="EMBL" id="BAC94534.1"/>
    </source>
</evidence>
<dbReference type="NCBIfam" id="NF038234">
    <property type="entry name" value="retron_eff_Eco8"/>
    <property type="match status" value="1"/>
</dbReference>
<gene>
    <name evidence="2" type="ordered locus">VV1770</name>
</gene>
<dbReference type="Pfam" id="PF13175">
    <property type="entry name" value="AAA_15"/>
    <property type="match status" value="1"/>
</dbReference>
<reference evidence="2 3" key="1">
    <citation type="journal article" date="2003" name="Genome Res.">
        <title>Comparative genome analysis of Vibrio vulnificus, a marine pathogen.</title>
        <authorList>
            <person name="Chen C.Y."/>
            <person name="Wu K.M."/>
            <person name="Chang Y.C."/>
            <person name="Chang C.H."/>
            <person name="Tsai H.C."/>
            <person name="Liao T.L."/>
            <person name="Liu Y.M."/>
            <person name="Chen H.J."/>
            <person name="Shen A.B."/>
            <person name="Li J.C."/>
            <person name="Su T.L."/>
            <person name="Shao C.P."/>
            <person name="Lee C.T."/>
            <person name="Hor L.I."/>
            <person name="Tsai S.F."/>
        </authorList>
    </citation>
    <scope>NUCLEOTIDE SEQUENCE [LARGE SCALE GENOMIC DNA]</scope>
    <source>
        <strain evidence="2 3">YJ016</strain>
    </source>
</reference>
<name>Q7MKL3_VIBVY</name>
<feature type="domain" description="Endonuclease GajA/Old nuclease/RecF-like AAA" evidence="1">
    <location>
        <begin position="7"/>
        <end position="338"/>
    </location>
</feature>
<dbReference type="HOGENOM" id="CLU_031176_0_0_6"/>
<evidence type="ECO:0000313" key="3">
    <source>
        <dbReference type="Proteomes" id="UP000002675"/>
    </source>
</evidence>
<dbReference type="PANTHER" id="PTHR43581">
    <property type="entry name" value="ATP/GTP PHOSPHATASE"/>
    <property type="match status" value="1"/>
</dbReference>
<dbReference type="PANTHER" id="PTHR43581:SF4">
    <property type="entry name" value="ATP_GTP PHOSPHATASE"/>
    <property type="match status" value="1"/>
</dbReference>
<dbReference type="Gene3D" id="3.40.50.300">
    <property type="entry name" value="P-loop containing nucleotide triphosphate hydrolases"/>
    <property type="match status" value="1"/>
</dbReference>
<dbReference type="InterPro" id="IPR027417">
    <property type="entry name" value="P-loop_NTPase"/>
</dbReference>
<organism evidence="2 3">
    <name type="scientific">Vibrio vulnificus (strain YJ016)</name>
    <dbReference type="NCBI Taxonomy" id="196600"/>
    <lineage>
        <taxon>Bacteria</taxon>
        <taxon>Pseudomonadati</taxon>
        <taxon>Pseudomonadota</taxon>
        <taxon>Gammaproteobacteria</taxon>
        <taxon>Vibrionales</taxon>
        <taxon>Vibrionaceae</taxon>
        <taxon>Vibrio</taxon>
    </lineage>
</organism>
<sequence>MKSIYQMAIQSIRVKNLLSFDDVFIDDIQDINCIVGKNNVGKSNLLKLMRYFYSKLNGEKLIPPELYSNYNSFGSITIRFNTTRIKHIVTGKNNNSAFLKHIYNTLFPGQKRTPFSNQSLDQSYLDLSLTIFKDDSTKWSTTNQDVLKIIYILYPFIDIETRHIDLYDWNRIWGLISQLSSFNVRKVNSGEVVDYLDNKLSNGSGHYKEYIDKVESIVDTRNYSYRDKVLSYIKVGLQGHDFTNSGQELGIQSDGTNSHRFIEIILKLLIVLTRREYITPTIYIDEPEIGLHPKLNEDLIQTFHRVYIQFLKTKDKKEKGKYKTPYPRVILSTHSPNILKYVVRLFKNKQQVIHFSKPKGQGTKVSRLNSQYHDARFLNIFSDNEARLFFSNFILFVEGATELEIFRNYKLCERFSSLNSIDVYETNEVTLKYLNPKHSRAAIPFLVLNDADVLIKFDYGKSKLTLDNGKYNFLEIAKRNQLDFHTTKDLRKKSTLSHINSQNGKITRFDFRKIGFDTFSMQNYIKLVNEIINEQHCHLTITTIEGAIITEQSLPILGKWLVYKFTKSMQYKGSNKTPTKWFESLAKDLKSNKKSSTDVYNNIVGFDYVYCSLSRVDSLFVKRISTKHLKDCRDAIFAYSKSPKVILNLLRVIFEGKTDNLLSRLHDDYLPTVDPKFSELVKEVRTHYFKALKPIMGKTGGWVTDFLDFAIDHIDKNTNSNQDFNRKFAFTFPELFDIIRKVSSSTAQEGLHSSRNG</sequence>
<accession>Q7MKL3</accession>
<dbReference type="KEGG" id="vvy:VV1770"/>
<dbReference type="SUPFAM" id="SSF52540">
    <property type="entry name" value="P-loop containing nucleoside triphosphate hydrolases"/>
    <property type="match status" value="1"/>
</dbReference>